<reference evidence="2 3" key="1">
    <citation type="submission" date="2015-08" db="EMBL/GenBank/DDBJ databases">
        <title>Next Generation Sequencing and Analysis of the Genome of Puccinia sorghi L Schw, the Causal Agent of Maize Common Rust.</title>
        <authorList>
            <person name="Rochi L."/>
            <person name="Burguener G."/>
            <person name="Darino M."/>
            <person name="Turjanski A."/>
            <person name="Kreff E."/>
            <person name="Dieguez M.J."/>
            <person name="Sacco F."/>
        </authorList>
    </citation>
    <scope>NUCLEOTIDE SEQUENCE [LARGE SCALE GENOMIC DNA]</scope>
    <source>
        <strain evidence="2 3">RO10H11247</strain>
    </source>
</reference>
<protein>
    <recommendedName>
        <fullName evidence="4">HAT C-terminal dimerisation domain-containing protein</fullName>
    </recommendedName>
</protein>
<feature type="region of interest" description="Disordered" evidence="1">
    <location>
        <begin position="57"/>
        <end position="76"/>
    </location>
</feature>
<evidence type="ECO:0000256" key="1">
    <source>
        <dbReference type="SAM" id="MobiDB-lite"/>
    </source>
</evidence>
<keyword evidence="3" id="KW-1185">Reference proteome</keyword>
<gene>
    <name evidence="2" type="ORF">VP01_1547g2</name>
</gene>
<dbReference type="Proteomes" id="UP000037035">
    <property type="component" value="Unassembled WGS sequence"/>
</dbReference>
<feature type="compositionally biased region" description="Polar residues" evidence="1">
    <location>
        <begin position="57"/>
        <end position="66"/>
    </location>
</feature>
<feature type="compositionally biased region" description="Acidic residues" evidence="1">
    <location>
        <begin position="67"/>
        <end position="76"/>
    </location>
</feature>
<accession>A0A0L6VIA2</accession>
<evidence type="ECO:0000313" key="3">
    <source>
        <dbReference type="Proteomes" id="UP000037035"/>
    </source>
</evidence>
<dbReference type="EMBL" id="LAVV01006086">
    <property type="protein sequence ID" value="KNZ60488.1"/>
    <property type="molecule type" value="Genomic_DNA"/>
</dbReference>
<organism evidence="2 3">
    <name type="scientific">Puccinia sorghi</name>
    <dbReference type="NCBI Taxonomy" id="27349"/>
    <lineage>
        <taxon>Eukaryota</taxon>
        <taxon>Fungi</taxon>
        <taxon>Dikarya</taxon>
        <taxon>Basidiomycota</taxon>
        <taxon>Pucciniomycotina</taxon>
        <taxon>Pucciniomycetes</taxon>
        <taxon>Pucciniales</taxon>
        <taxon>Pucciniaceae</taxon>
        <taxon>Puccinia</taxon>
    </lineage>
</organism>
<evidence type="ECO:0000313" key="2">
    <source>
        <dbReference type="EMBL" id="KNZ60488.1"/>
    </source>
</evidence>
<dbReference type="AlphaFoldDB" id="A0A0L6VIA2"/>
<evidence type="ECO:0008006" key="4">
    <source>
        <dbReference type="Google" id="ProtNLM"/>
    </source>
</evidence>
<sequence length="76" mass="8643">MCRISALLCSYLYASHIYPSQCMGSQRHRLASRSIERLVCVKEWYQQFNLMMDISSVSTPMSNTPGSDDDSDSETL</sequence>
<name>A0A0L6VIA2_9BASI</name>
<proteinExistence type="predicted"/>
<comment type="caution">
    <text evidence="2">The sequence shown here is derived from an EMBL/GenBank/DDBJ whole genome shotgun (WGS) entry which is preliminary data.</text>
</comment>
<dbReference type="VEuPathDB" id="FungiDB:VP01_1547g2"/>